<organism evidence="1 2">
    <name type="scientific">Flavobacterium hungaricum</name>
    <dbReference type="NCBI Taxonomy" id="2082725"/>
    <lineage>
        <taxon>Bacteria</taxon>
        <taxon>Pseudomonadati</taxon>
        <taxon>Bacteroidota</taxon>
        <taxon>Flavobacteriia</taxon>
        <taxon>Flavobacteriales</taxon>
        <taxon>Flavobacteriaceae</taxon>
        <taxon>Flavobacterium</taxon>
    </lineage>
</organism>
<reference evidence="1 2" key="1">
    <citation type="submission" date="2018-07" db="EMBL/GenBank/DDBJ databases">
        <title>Genome assembly of strain KB82.</title>
        <authorList>
            <person name="Kukolya J."/>
            <person name="Horvath B."/>
            <person name="Nagy I."/>
            <person name="Toth A."/>
        </authorList>
    </citation>
    <scope>NUCLEOTIDE SEQUENCE [LARGE SCALE GENOMIC DNA]</scope>
    <source>
        <strain evidence="1 2">Kb82</strain>
    </source>
</reference>
<keyword evidence="2" id="KW-1185">Reference proteome</keyword>
<comment type="caution">
    <text evidence="1">The sequence shown here is derived from an EMBL/GenBank/DDBJ whole genome shotgun (WGS) entry which is preliminary data.</text>
</comment>
<name>A0ABR9THU2_9FLAO</name>
<sequence>MTQKTYIQSYIQIENNEIVLNGESVFKIEQTDFADFSKQAYRHFEIQYPKFFKMDALSKLAFLGADLLLSPIVSDEKENNIALVLANNSASLDTDVKHQESISDKGNYFPSPAVFVYTLPNICLGEISIRHQLKSENSFFIFDTFNTEFMSNYSNILLNSNKAETVLCGWVELFNNNYKAFLCTIGTNENLKITNETINTLYNK</sequence>
<protein>
    <submittedName>
        <fullName evidence="1">3-oxoacyl-ACP synthase</fullName>
    </submittedName>
</protein>
<dbReference type="Proteomes" id="UP000640614">
    <property type="component" value="Unassembled WGS sequence"/>
</dbReference>
<evidence type="ECO:0000313" key="2">
    <source>
        <dbReference type="Proteomes" id="UP000640614"/>
    </source>
</evidence>
<gene>
    <name evidence="1" type="ORF">C4F50_08205</name>
</gene>
<dbReference type="EMBL" id="PRDM01000002">
    <property type="protein sequence ID" value="MBE8724928.1"/>
    <property type="molecule type" value="Genomic_DNA"/>
</dbReference>
<accession>A0ABR9THU2</accession>
<evidence type="ECO:0000313" key="1">
    <source>
        <dbReference type="EMBL" id="MBE8724928.1"/>
    </source>
</evidence>
<dbReference type="RefSeq" id="WP_193845946.1">
    <property type="nucleotide sequence ID" value="NZ_PRDM01000002.1"/>
</dbReference>
<proteinExistence type="predicted"/>